<gene>
    <name evidence="1" type="ORF">E3N84_05780</name>
</gene>
<dbReference type="RefSeq" id="WP_104095468.1">
    <property type="nucleotide sequence ID" value="NZ_JACHBP010000001.1"/>
</dbReference>
<keyword evidence="2" id="KW-1185">Reference proteome</keyword>
<dbReference type="EMBL" id="SOFI01000003">
    <property type="protein sequence ID" value="TFB79596.1"/>
    <property type="molecule type" value="Genomic_DNA"/>
</dbReference>
<dbReference type="AlphaFoldDB" id="A0A4R8VB67"/>
<dbReference type="OrthoDB" id="4739604at2"/>
<organism evidence="1 2">
    <name type="scientific">Terrimesophilobacter mesophilus</name>
    <dbReference type="NCBI Taxonomy" id="433647"/>
    <lineage>
        <taxon>Bacteria</taxon>
        <taxon>Bacillati</taxon>
        <taxon>Actinomycetota</taxon>
        <taxon>Actinomycetes</taxon>
        <taxon>Micrococcales</taxon>
        <taxon>Microbacteriaceae</taxon>
        <taxon>Terrimesophilobacter</taxon>
    </lineage>
</organism>
<protein>
    <submittedName>
        <fullName evidence="1">Aldose epimerase</fullName>
    </submittedName>
</protein>
<dbReference type="PANTHER" id="PTHR10091:SF0">
    <property type="entry name" value="GALACTOSE MUTAROTASE"/>
    <property type="match status" value="1"/>
</dbReference>
<dbReference type="GO" id="GO:0006006">
    <property type="term" value="P:glucose metabolic process"/>
    <property type="evidence" value="ECO:0007669"/>
    <property type="project" value="TreeGrafter"/>
</dbReference>
<dbReference type="InterPro" id="IPR011013">
    <property type="entry name" value="Gal_mutarotase_sf_dom"/>
</dbReference>
<evidence type="ECO:0000313" key="1">
    <source>
        <dbReference type="EMBL" id="TFB79596.1"/>
    </source>
</evidence>
<dbReference type="GO" id="GO:0030246">
    <property type="term" value="F:carbohydrate binding"/>
    <property type="evidence" value="ECO:0007669"/>
    <property type="project" value="InterPro"/>
</dbReference>
<dbReference type="CDD" id="cd09022">
    <property type="entry name" value="Aldose_epim_Ec_YihR"/>
    <property type="match status" value="1"/>
</dbReference>
<dbReference type="GO" id="GO:0033499">
    <property type="term" value="P:galactose catabolic process via UDP-galactose, Leloir pathway"/>
    <property type="evidence" value="ECO:0007669"/>
    <property type="project" value="TreeGrafter"/>
</dbReference>
<dbReference type="Pfam" id="PF01263">
    <property type="entry name" value="Aldose_epim"/>
    <property type="match status" value="1"/>
</dbReference>
<name>A0A4R8VB67_9MICO</name>
<evidence type="ECO:0000313" key="2">
    <source>
        <dbReference type="Proteomes" id="UP000298488"/>
    </source>
</evidence>
<dbReference type="Gene3D" id="2.70.98.10">
    <property type="match status" value="1"/>
</dbReference>
<dbReference type="InterPro" id="IPR037480">
    <property type="entry name" value="YihR-like"/>
</dbReference>
<dbReference type="Proteomes" id="UP000298488">
    <property type="component" value="Unassembled WGS sequence"/>
</dbReference>
<dbReference type="GO" id="GO:0004034">
    <property type="term" value="F:aldose 1-epimerase activity"/>
    <property type="evidence" value="ECO:0007669"/>
    <property type="project" value="TreeGrafter"/>
</dbReference>
<dbReference type="SUPFAM" id="SSF74650">
    <property type="entry name" value="Galactose mutarotase-like"/>
    <property type="match status" value="1"/>
</dbReference>
<proteinExistence type="predicted"/>
<sequence length="314" mass="33648">MRAPTGEHFTLALGNDASQSRAIITEVAASLRALEVDGVEVIDHYPASSMPPYGSGTVLAPWPNRIRDGVWVHDGVTRQLDITEVENGNAIHGLLRNRPYRVAERSEHAITLEATIFPQHGYPFLVDTSVRYELVGDGIVVTHRIANGSDAAAPVAVGAHPFLRVGDTAIADLVLTIPASTRFEVDDRLNPVAEVPVEATGFDLRAGRRVGDLDLDTAFGGVQHGGDGIARHRLSAPDGRYTEVWQGADFGFVQAFTPHTYPRPAPDAPGALGQAVAIEPMTAPPNAFNSGLGLRWLEPGQEWSGSWGVNYGRG</sequence>
<dbReference type="PANTHER" id="PTHR10091">
    <property type="entry name" value="ALDOSE-1-EPIMERASE"/>
    <property type="match status" value="1"/>
</dbReference>
<accession>A0A4R8VB67</accession>
<dbReference type="InterPro" id="IPR008183">
    <property type="entry name" value="Aldose_1/G6P_1-epimerase"/>
</dbReference>
<reference evidence="1 2" key="1">
    <citation type="submission" date="2019-03" db="EMBL/GenBank/DDBJ databases">
        <title>Genomics of glacier-inhabiting Cryobacterium strains.</title>
        <authorList>
            <person name="Liu Q."/>
            <person name="Xin Y.-H."/>
        </authorList>
    </citation>
    <scope>NUCLEOTIDE SEQUENCE [LARGE SCALE GENOMIC DNA]</scope>
    <source>
        <strain evidence="1 2">CGMCC 1.10440</strain>
    </source>
</reference>
<comment type="caution">
    <text evidence="1">The sequence shown here is derived from an EMBL/GenBank/DDBJ whole genome shotgun (WGS) entry which is preliminary data.</text>
</comment>
<dbReference type="InterPro" id="IPR014718">
    <property type="entry name" value="GH-type_carb-bd"/>
</dbReference>